<evidence type="ECO:0000313" key="2">
    <source>
        <dbReference type="Proteomes" id="UP001288387"/>
    </source>
</evidence>
<name>A0AAJ2TQ08_STEMA</name>
<evidence type="ECO:0000313" key="1">
    <source>
        <dbReference type="EMBL" id="MDZ5765682.1"/>
    </source>
</evidence>
<dbReference type="Proteomes" id="UP001288387">
    <property type="component" value="Unassembled WGS sequence"/>
</dbReference>
<organism evidence="1 2">
    <name type="scientific">Stenotrophomonas maltophilia</name>
    <name type="common">Pseudomonas maltophilia</name>
    <name type="synonym">Xanthomonas maltophilia</name>
    <dbReference type="NCBI Taxonomy" id="40324"/>
    <lineage>
        <taxon>Bacteria</taxon>
        <taxon>Pseudomonadati</taxon>
        <taxon>Pseudomonadota</taxon>
        <taxon>Gammaproteobacteria</taxon>
        <taxon>Lysobacterales</taxon>
        <taxon>Lysobacteraceae</taxon>
        <taxon>Stenotrophomonas</taxon>
        <taxon>Stenotrophomonas maltophilia group</taxon>
    </lineage>
</organism>
<gene>
    <name evidence="1" type="ORF">U4I38_14500</name>
</gene>
<sequence length="99" mass="10373">MMEFSFTLMYRVSDIGEGLSAFERSFAESGCDDALPGSGLPGILALRFQREGTVANEVARDTCVQVQNALPEAGLIAVHFDVSNAASISTCGASRAGLV</sequence>
<dbReference type="EMBL" id="JAXRVB010000017">
    <property type="protein sequence ID" value="MDZ5765682.1"/>
    <property type="molecule type" value="Genomic_DNA"/>
</dbReference>
<comment type="caution">
    <text evidence="1">The sequence shown here is derived from an EMBL/GenBank/DDBJ whole genome shotgun (WGS) entry which is preliminary data.</text>
</comment>
<proteinExistence type="predicted"/>
<reference evidence="1" key="1">
    <citation type="submission" date="2023-12" db="EMBL/GenBank/DDBJ databases">
        <title>'Antibacterial potential of Stenotrophomonas maltophilia cystic fibrosis isolates' (manuscript under preparation).</title>
        <authorList>
            <person name="Crisan C.V."/>
            <person name="Pettis M."/>
            <person name="Goldberg J.B."/>
        </authorList>
    </citation>
    <scope>NUCLEOTIDE SEQUENCE</scope>
    <source>
        <strain evidence="1">CCV129</strain>
    </source>
</reference>
<accession>A0AAJ2TQ08</accession>
<protein>
    <submittedName>
        <fullName evidence="1">Uncharacterized protein</fullName>
    </submittedName>
</protein>
<dbReference type="AlphaFoldDB" id="A0AAJ2TQ08"/>
<dbReference type="RefSeq" id="WP_143567647.1">
    <property type="nucleotide sequence ID" value="NZ_JAKJQX010000012.1"/>
</dbReference>